<dbReference type="Pfam" id="PF00071">
    <property type="entry name" value="Ras"/>
    <property type="match status" value="1"/>
</dbReference>
<dbReference type="Gene3D" id="3.40.50.300">
    <property type="entry name" value="P-loop containing nucleotide triphosphate hydrolases"/>
    <property type="match status" value="1"/>
</dbReference>
<dbReference type="InterPro" id="IPR001806">
    <property type="entry name" value="Small_GTPase"/>
</dbReference>
<protein>
    <submittedName>
        <fullName evidence="3">Ras-related protein ced-10</fullName>
    </submittedName>
</protein>
<dbReference type="GO" id="GO:0003924">
    <property type="term" value="F:GTPase activity"/>
    <property type="evidence" value="ECO:0007669"/>
    <property type="project" value="InterPro"/>
</dbReference>
<dbReference type="AlphaFoldDB" id="A0A2L2YT62"/>
<dbReference type="SMART" id="SM00174">
    <property type="entry name" value="RHO"/>
    <property type="match status" value="1"/>
</dbReference>
<dbReference type="OrthoDB" id="8830751at2759"/>
<dbReference type="PRINTS" id="PR00449">
    <property type="entry name" value="RASTRNSFRMNG"/>
</dbReference>
<dbReference type="InterPro" id="IPR027417">
    <property type="entry name" value="P-loop_NTPase"/>
</dbReference>
<dbReference type="GO" id="GO:0035099">
    <property type="term" value="P:hemocyte migration"/>
    <property type="evidence" value="ECO:0007669"/>
    <property type="project" value="UniProtKB-ARBA"/>
</dbReference>
<dbReference type="GO" id="GO:0005525">
    <property type="term" value="F:GTP binding"/>
    <property type="evidence" value="ECO:0007669"/>
    <property type="project" value="UniProtKB-KW"/>
</dbReference>
<dbReference type="PROSITE" id="PS51420">
    <property type="entry name" value="RHO"/>
    <property type="match status" value="1"/>
</dbReference>
<reference evidence="3" key="1">
    <citation type="journal article" date="2016" name="Mol. Ecol. Resour.">
        <title>Evaluation of the impact of RNA preservation methods of spiders for de novo transcriptome assembly.</title>
        <authorList>
            <person name="Kono N."/>
            <person name="Nakamura H."/>
            <person name="Ito Y."/>
            <person name="Tomita M."/>
            <person name="Arakawa K."/>
        </authorList>
    </citation>
    <scope>NUCLEOTIDE SEQUENCE</scope>
    <source>
        <tissue evidence="3">Whole body</tissue>
    </source>
</reference>
<dbReference type="PROSITE" id="PS51421">
    <property type="entry name" value="RAS"/>
    <property type="match status" value="1"/>
</dbReference>
<evidence type="ECO:0000256" key="1">
    <source>
        <dbReference type="ARBA" id="ARBA00022741"/>
    </source>
</evidence>
<dbReference type="NCBIfam" id="TIGR00231">
    <property type="entry name" value="small_GTP"/>
    <property type="match status" value="1"/>
</dbReference>
<evidence type="ECO:0000313" key="3">
    <source>
        <dbReference type="EMBL" id="LAA11266.1"/>
    </source>
</evidence>
<dbReference type="PROSITE" id="PS51419">
    <property type="entry name" value="RAB"/>
    <property type="match status" value="1"/>
</dbReference>
<dbReference type="EMBL" id="IAAA01052498">
    <property type="protein sequence ID" value="LAA11266.1"/>
    <property type="molecule type" value="mRNA"/>
</dbReference>
<proteinExistence type="evidence at transcript level"/>
<dbReference type="SMART" id="SM00175">
    <property type="entry name" value="RAB"/>
    <property type="match status" value="1"/>
</dbReference>
<dbReference type="CDD" id="cd00157">
    <property type="entry name" value="Rho"/>
    <property type="match status" value="1"/>
</dbReference>
<dbReference type="GO" id="GO:0035006">
    <property type="term" value="P:melanization defense response"/>
    <property type="evidence" value="ECO:0007669"/>
    <property type="project" value="UniProtKB-ARBA"/>
</dbReference>
<dbReference type="GO" id="GO:0003006">
    <property type="term" value="P:developmental process involved in reproduction"/>
    <property type="evidence" value="ECO:0007669"/>
    <property type="project" value="UniProtKB-ARBA"/>
</dbReference>
<organism evidence="3">
    <name type="scientific">Parasteatoda tepidariorum</name>
    <name type="common">Common house spider</name>
    <name type="synonym">Achaearanea tepidariorum</name>
    <dbReference type="NCBI Taxonomy" id="114398"/>
    <lineage>
        <taxon>Eukaryota</taxon>
        <taxon>Metazoa</taxon>
        <taxon>Ecdysozoa</taxon>
        <taxon>Arthropoda</taxon>
        <taxon>Chelicerata</taxon>
        <taxon>Arachnida</taxon>
        <taxon>Araneae</taxon>
        <taxon>Araneomorphae</taxon>
        <taxon>Entelegynae</taxon>
        <taxon>Araneoidea</taxon>
        <taxon>Theridiidae</taxon>
        <taxon>Parasteatoda</taxon>
    </lineage>
</organism>
<dbReference type="GO" id="GO:0022412">
    <property type="term" value="P:cellular process involved in reproduction in multicellular organism"/>
    <property type="evidence" value="ECO:0007669"/>
    <property type="project" value="UniProtKB-ARBA"/>
</dbReference>
<dbReference type="InterPro" id="IPR003578">
    <property type="entry name" value="Small_GTPase_Rho"/>
</dbReference>
<name>A0A2L2YT62_PARTP</name>
<keyword evidence="2" id="KW-0342">GTP-binding</keyword>
<dbReference type="GO" id="GO:0007264">
    <property type="term" value="P:small GTPase-mediated signal transduction"/>
    <property type="evidence" value="ECO:0007669"/>
    <property type="project" value="InterPro"/>
</dbReference>
<accession>A0A2L2YT62</accession>
<dbReference type="SMART" id="SM00173">
    <property type="entry name" value="RAS"/>
    <property type="match status" value="1"/>
</dbReference>
<dbReference type="InterPro" id="IPR005225">
    <property type="entry name" value="Small_GTP-bd"/>
</dbReference>
<keyword evidence="1" id="KW-0547">Nucleotide-binding</keyword>
<sequence length="149" mass="17112">MAKLVNRKIKLVVVGDRTVGKLISYATGAFLERFRQTVYGNYEACMEIDNVQVSLSLIDTPWTEDYERLRPLFYPSTDVFLLCFSVDNNTSYKNITTKWYPQIRKFCPTTPVILVGTKTDLRENAEGQSKDKFISRMQGKKLALKIRAA</sequence>
<dbReference type="GO" id="GO:0001667">
    <property type="term" value="P:ameboidal-type cell migration"/>
    <property type="evidence" value="ECO:0007669"/>
    <property type="project" value="UniProtKB-ARBA"/>
</dbReference>
<dbReference type="PANTHER" id="PTHR24072">
    <property type="entry name" value="RHO FAMILY GTPASE"/>
    <property type="match status" value="1"/>
</dbReference>
<dbReference type="SUPFAM" id="SSF52540">
    <property type="entry name" value="P-loop containing nucleoside triphosphate hydrolases"/>
    <property type="match status" value="1"/>
</dbReference>
<evidence type="ECO:0000256" key="2">
    <source>
        <dbReference type="ARBA" id="ARBA00023134"/>
    </source>
</evidence>